<keyword evidence="8" id="KW-1185">Reference proteome</keyword>
<evidence type="ECO:0000256" key="1">
    <source>
        <dbReference type="ARBA" id="ARBA00004123"/>
    </source>
</evidence>
<dbReference type="InterPro" id="IPR036322">
    <property type="entry name" value="WD40_repeat_dom_sf"/>
</dbReference>
<comment type="subcellular location">
    <subcellularLocation>
        <location evidence="1">Nucleus</location>
    </subcellularLocation>
</comment>
<dbReference type="PANTHER" id="PTHR19861">
    <property type="entry name" value="WD40 REPEAT PROTEIN SWD2"/>
    <property type="match status" value="1"/>
</dbReference>
<dbReference type="OrthoDB" id="27537at2759"/>
<feature type="repeat" description="WD" evidence="6">
    <location>
        <begin position="20"/>
        <end position="61"/>
    </location>
</feature>
<evidence type="ECO:0000256" key="4">
    <source>
        <dbReference type="ARBA" id="ARBA00022737"/>
    </source>
</evidence>
<dbReference type="AlphaFoldDB" id="A0A1R2B6P8"/>
<evidence type="ECO:0000256" key="5">
    <source>
        <dbReference type="ARBA" id="ARBA00023242"/>
    </source>
</evidence>
<keyword evidence="3 6" id="KW-0853">WD repeat</keyword>
<evidence type="ECO:0000256" key="2">
    <source>
        <dbReference type="ARBA" id="ARBA00005616"/>
    </source>
</evidence>
<keyword evidence="5" id="KW-0539">Nucleus</keyword>
<dbReference type="GO" id="GO:0048188">
    <property type="term" value="C:Set1C/COMPASS complex"/>
    <property type="evidence" value="ECO:0007669"/>
    <property type="project" value="TreeGrafter"/>
</dbReference>
<dbReference type="SMART" id="SM00320">
    <property type="entry name" value="WD40"/>
    <property type="match status" value="5"/>
</dbReference>
<gene>
    <name evidence="7" type="ORF">SteCoe_29149</name>
</gene>
<evidence type="ECO:0000256" key="3">
    <source>
        <dbReference type="ARBA" id="ARBA00022574"/>
    </source>
</evidence>
<proteinExistence type="inferred from homology"/>
<organism evidence="7 8">
    <name type="scientific">Stentor coeruleus</name>
    <dbReference type="NCBI Taxonomy" id="5963"/>
    <lineage>
        <taxon>Eukaryota</taxon>
        <taxon>Sar</taxon>
        <taxon>Alveolata</taxon>
        <taxon>Ciliophora</taxon>
        <taxon>Postciliodesmatophora</taxon>
        <taxon>Heterotrichea</taxon>
        <taxon>Heterotrichida</taxon>
        <taxon>Stentoridae</taxon>
        <taxon>Stentor</taxon>
    </lineage>
</organism>
<protein>
    <submittedName>
        <fullName evidence="7">Uncharacterized protein</fullName>
    </submittedName>
</protein>
<dbReference type="EMBL" id="MPUH01000903">
    <property type="protein sequence ID" value="OMJ72416.1"/>
    <property type="molecule type" value="Genomic_DNA"/>
</dbReference>
<evidence type="ECO:0000256" key="6">
    <source>
        <dbReference type="PROSITE-ProRule" id="PRU00221"/>
    </source>
</evidence>
<dbReference type="PROSITE" id="PS50082">
    <property type="entry name" value="WD_REPEATS_2"/>
    <property type="match status" value="2"/>
</dbReference>
<dbReference type="PANTHER" id="PTHR19861:SF0">
    <property type="entry name" value="WD REPEAT-CONTAINING PROTEIN 82"/>
    <property type="match status" value="1"/>
</dbReference>
<dbReference type="InterPro" id="IPR001680">
    <property type="entry name" value="WD40_rpt"/>
</dbReference>
<accession>A0A1R2B6P8</accession>
<comment type="similarity">
    <text evidence="2">Belongs to the WD repeat SWD2 family.</text>
</comment>
<feature type="repeat" description="WD" evidence="6">
    <location>
        <begin position="107"/>
        <end position="148"/>
    </location>
</feature>
<dbReference type="SUPFAM" id="SSF50978">
    <property type="entry name" value="WD40 repeat-like"/>
    <property type="match status" value="1"/>
</dbReference>
<dbReference type="InterPro" id="IPR037867">
    <property type="entry name" value="Swd2/WDR82"/>
</dbReference>
<dbReference type="GO" id="GO:0016070">
    <property type="term" value="P:RNA metabolic process"/>
    <property type="evidence" value="ECO:0007669"/>
    <property type="project" value="UniProtKB-ARBA"/>
</dbReference>
<sequence length="328" mass="37204">MEPLELTHQVIQSMDIGKIFKDNHSDINSMSFSDDCTLLITASDDDSVNIYNIIRGTREKLLYNKDYGVENIKFTHHPNAFLCSTKKGTEHLIKYWSSFDNRIIHNFKGHTDDITALDMSPKNDMFISTAKDKQMILWDLRQRKGLARLEYRESSGGGMCAFDPHGVIFALVYPVVTQNITKNYIKLVDCNNYLDGAFSTWEIECPEIKGIQFSDDGKYLLAYSVESTILVLDALDGSKKLVLRDFLNENGKVMACFSPDSKYIVTGCERNNGIVVFDVNSGQKVHEMKGHPKTPTCLAWSREHALLASACQNLLFWVPDFNKFRPSG</sequence>
<dbReference type="Pfam" id="PF00400">
    <property type="entry name" value="WD40"/>
    <property type="match status" value="4"/>
</dbReference>
<dbReference type="PROSITE" id="PS50294">
    <property type="entry name" value="WD_REPEATS_REGION"/>
    <property type="match status" value="1"/>
</dbReference>
<dbReference type="Gene3D" id="2.130.10.10">
    <property type="entry name" value="YVTN repeat-like/Quinoprotein amine dehydrogenase"/>
    <property type="match status" value="2"/>
</dbReference>
<comment type="caution">
    <text evidence="7">The sequence shown here is derived from an EMBL/GenBank/DDBJ whole genome shotgun (WGS) entry which is preliminary data.</text>
</comment>
<dbReference type="InterPro" id="IPR015943">
    <property type="entry name" value="WD40/YVTN_repeat-like_dom_sf"/>
</dbReference>
<evidence type="ECO:0000313" key="7">
    <source>
        <dbReference type="EMBL" id="OMJ72416.1"/>
    </source>
</evidence>
<dbReference type="GO" id="GO:0003682">
    <property type="term" value="F:chromatin binding"/>
    <property type="evidence" value="ECO:0007669"/>
    <property type="project" value="TreeGrafter"/>
</dbReference>
<name>A0A1R2B6P8_9CILI</name>
<dbReference type="Proteomes" id="UP000187209">
    <property type="component" value="Unassembled WGS sequence"/>
</dbReference>
<reference evidence="7 8" key="1">
    <citation type="submission" date="2016-11" db="EMBL/GenBank/DDBJ databases">
        <title>The macronuclear genome of Stentor coeruleus: a giant cell with tiny introns.</title>
        <authorList>
            <person name="Slabodnick M."/>
            <person name="Ruby J.G."/>
            <person name="Reiff S.B."/>
            <person name="Swart E.C."/>
            <person name="Gosai S."/>
            <person name="Prabakaran S."/>
            <person name="Witkowska E."/>
            <person name="Larue G.E."/>
            <person name="Fisher S."/>
            <person name="Freeman R.M."/>
            <person name="Gunawardena J."/>
            <person name="Chu W."/>
            <person name="Stover N.A."/>
            <person name="Gregory B.D."/>
            <person name="Nowacki M."/>
            <person name="Derisi J."/>
            <person name="Roy S.W."/>
            <person name="Marshall W.F."/>
            <person name="Sood P."/>
        </authorList>
    </citation>
    <scope>NUCLEOTIDE SEQUENCE [LARGE SCALE GENOMIC DNA]</scope>
    <source>
        <strain evidence="7">WM001</strain>
    </source>
</reference>
<keyword evidence="4" id="KW-0677">Repeat</keyword>
<evidence type="ECO:0000313" key="8">
    <source>
        <dbReference type="Proteomes" id="UP000187209"/>
    </source>
</evidence>